<dbReference type="PRINTS" id="PR00344">
    <property type="entry name" value="BCTRLSENSOR"/>
</dbReference>
<organism evidence="16 17">
    <name type="scientific">Mycetocola zhadangensis</name>
    <dbReference type="NCBI Taxonomy" id="1164595"/>
    <lineage>
        <taxon>Bacteria</taxon>
        <taxon>Bacillati</taxon>
        <taxon>Actinomycetota</taxon>
        <taxon>Actinomycetes</taxon>
        <taxon>Micrococcales</taxon>
        <taxon>Microbacteriaceae</taxon>
        <taxon>Mycetocola</taxon>
    </lineage>
</organism>
<dbReference type="PROSITE" id="PS50109">
    <property type="entry name" value="HIS_KIN"/>
    <property type="match status" value="1"/>
</dbReference>
<evidence type="ECO:0000259" key="14">
    <source>
        <dbReference type="PROSITE" id="PS50109"/>
    </source>
</evidence>
<keyword evidence="8 16" id="KW-0418">Kinase</keyword>
<feature type="transmembrane region" description="Helical" evidence="13">
    <location>
        <begin position="169"/>
        <end position="192"/>
    </location>
</feature>
<dbReference type="CDD" id="cd06225">
    <property type="entry name" value="HAMP"/>
    <property type="match status" value="1"/>
</dbReference>
<evidence type="ECO:0000256" key="10">
    <source>
        <dbReference type="ARBA" id="ARBA00023012"/>
    </source>
</evidence>
<dbReference type="FunFam" id="3.30.565.10:FF:000006">
    <property type="entry name" value="Sensor histidine kinase WalK"/>
    <property type="match status" value="1"/>
</dbReference>
<comment type="caution">
    <text evidence="16">The sequence shown here is derived from an EMBL/GenBank/DDBJ whole genome shotgun (WGS) entry which is preliminary data.</text>
</comment>
<dbReference type="InterPro" id="IPR003660">
    <property type="entry name" value="HAMP_dom"/>
</dbReference>
<evidence type="ECO:0000256" key="2">
    <source>
        <dbReference type="ARBA" id="ARBA00001968"/>
    </source>
</evidence>
<dbReference type="Pfam" id="PF02518">
    <property type="entry name" value="HATPase_c"/>
    <property type="match status" value="1"/>
</dbReference>
<evidence type="ECO:0000256" key="13">
    <source>
        <dbReference type="SAM" id="Phobius"/>
    </source>
</evidence>
<dbReference type="Pfam" id="PF00512">
    <property type="entry name" value="HisKA"/>
    <property type="match status" value="1"/>
</dbReference>
<dbReference type="InterPro" id="IPR050428">
    <property type="entry name" value="TCS_sensor_his_kinase"/>
</dbReference>
<dbReference type="Gene3D" id="1.10.287.130">
    <property type="match status" value="1"/>
</dbReference>
<evidence type="ECO:0000256" key="12">
    <source>
        <dbReference type="SAM" id="MobiDB-lite"/>
    </source>
</evidence>
<feature type="domain" description="HAMP" evidence="15">
    <location>
        <begin position="193"/>
        <end position="255"/>
    </location>
</feature>
<dbReference type="FunFam" id="1.10.287.130:FF:000001">
    <property type="entry name" value="Two-component sensor histidine kinase"/>
    <property type="match status" value="1"/>
</dbReference>
<accession>A0A3L7ISB5</accession>
<evidence type="ECO:0000256" key="1">
    <source>
        <dbReference type="ARBA" id="ARBA00000085"/>
    </source>
</evidence>
<dbReference type="InterPro" id="IPR004358">
    <property type="entry name" value="Sig_transdc_His_kin-like_C"/>
</dbReference>
<evidence type="ECO:0000256" key="5">
    <source>
        <dbReference type="ARBA" id="ARBA00022553"/>
    </source>
</evidence>
<dbReference type="InterPro" id="IPR003594">
    <property type="entry name" value="HATPase_dom"/>
</dbReference>
<dbReference type="PANTHER" id="PTHR45436:SF5">
    <property type="entry name" value="SENSOR HISTIDINE KINASE TRCS"/>
    <property type="match status" value="1"/>
</dbReference>
<evidence type="ECO:0000256" key="3">
    <source>
        <dbReference type="ARBA" id="ARBA00004236"/>
    </source>
</evidence>
<dbReference type="SMART" id="SM00304">
    <property type="entry name" value="HAMP"/>
    <property type="match status" value="1"/>
</dbReference>
<evidence type="ECO:0000256" key="6">
    <source>
        <dbReference type="ARBA" id="ARBA00022679"/>
    </source>
</evidence>
<dbReference type="GO" id="GO:0005509">
    <property type="term" value="F:calcium ion binding"/>
    <property type="evidence" value="ECO:0007669"/>
    <property type="project" value="UniProtKB-ARBA"/>
</dbReference>
<comment type="subcellular location">
    <subcellularLocation>
        <location evidence="3">Cell membrane</location>
    </subcellularLocation>
</comment>
<evidence type="ECO:0000256" key="7">
    <source>
        <dbReference type="ARBA" id="ARBA00022692"/>
    </source>
</evidence>
<keyword evidence="11 13" id="KW-0472">Membrane</keyword>
<evidence type="ECO:0000259" key="15">
    <source>
        <dbReference type="PROSITE" id="PS50885"/>
    </source>
</evidence>
<evidence type="ECO:0000256" key="8">
    <source>
        <dbReference type="ARBA" id="ARBA00022777"/>
    </source>
</evidence>
<dbReference type="OrthoDB" id="9786919at2"/>
<evidence type="ECO:0000313" key="16">
    <source>
        <dbReference type="EMBL" id="RLQ80990.1"/>
    </source>
</evidence>
<keyword evidence="7 13" id="KW-0812">Transmembrane</keyword>
<dbReference type="SMART" id="SM00388">
    <property type="entry name" value="HisKA"/>
    <property type="match status" value="1"/>
</dbReference>
<dbReference type="SMART" id="SM00387">
    <property type="entry name" value="HATPase_c"/>
    <property type="match status" value="1"/>
</dbReference>
<evidence type="ECO:0000256" key="9">
    <source>
        <dbReference type="ARBA" id="ARBA00022989"/>
    </source>
</evidence>
<dbReference type="EMBL" id="RCWJ01000005">
    <property type="protein sequence ID" value="RLQ80990.1"/>
    <property type="molecule type" value="Genomic_DNA"/>
</dbReference>
<evidence type="ECO:0000256" key="11">
    <source>
        <dbReference type="ARBA" id="ARBA00023136"/>
    </source>
</evidence>
<dbReference type="Gene3D" id="3.30.565.10">
    <property type="entry name" value="Histidine kinase-like ATPase, C-terminal domain"/>
    <property type="match status" value="1"/>
</dbReference>
<dbReference type="CDD" id="cd00082">
    <property type="entry name" value="HisKA"/>
    <property type="match status" value="1"/>
</dbReference>
<dbReference type="PANTHER" id="PTHR45436">
    <property type="entry name" value="SENSOR HISTIDINE KINASE YKOH"/>
    <property type="match status" value="1"/>
</dbReference>
<keyword evidence="9 13" id="KW-1133">Transmembrane helix</keyword>
<dbReference type="InterPro" id="IPR003661">
    <property type="entry name" value="HisK_dim/P_dom"/>
</dbReference>
<dbReference type="CDD" id="cd00075">
    <property type="entry name" value="HATPase"/>
    <property type="match status" value="1"/>
</dbReference>
<dbReference type="InterPro" id="IPR036890">
    <property type="entry name" value="HATPase_C_sf"/>
</dbReference>
<keyword evidence="10" id="KW-0902">Two-component regulatory system</keyword>
<gene>
    <name evidence="16" type="ORF">D9V28_14635</name>
</gene>
<evidence type="ECO:0000313" key="17">
    <source>
        <dbReference type="Proteomes" id="UP000282460"/>
    </source>
</evidence>
<dbReference type="SUPFAM" id="SSF55874">
    <property type="entry name" value="ATPase domain of HSP90 chaperone/DNA topoisomerase II/histidine kinase"/>
    <property type="match status" value="1"/>
</dbReference>
<dbReference type="SUPFAM" id="SSF47384">
    <property type="entry name" value="Homodimeric domain of signal transducing histidine kinase"/>
    <property type="match status" value="1"/>
</dbReference>
<comment type="catalytic activity">
    <reaction evidence="1">
        <text>ATP + protein L-histidine = ADP + protein N-phospho-L-histidine.</text>
        <dbReference type="EC" id="2.7.13.3"/>
    </reaction>
</comment>
<dbReference type="InterPro" id="IPR036097">
    <property type="entry name" value="HisK_dim/P_sf"/>
</dbReference>
<dbReference type="EC" id="2.7.13.3" evidence="4"/>
<proteinExistence type="predicted"/>
<dbReference type="GO" id="GO:0000155">
    <property type="term" value="F:phosphorelay sensor kinase activity"/>
    <property type="evidence" value="ECO:0007669"/>
    <property type="project" value="InterPro"/>
</dbReference>
<feature type="region of interest" description="Disordered" evidence="12">
    <location>
        <begin position="49"/>
        <end position="78"/>
    </location>
</feature>
<keyword evidence="17" id="KW-1185">Reference proteome</keyword>
<protein>
    <recommendedName>
        <fullName evidence="4">histidine kinase</fullName>
        <ecNumber evidence="4">2.7.13.3</ecNumber>
    </recommendedName>
</protein>
<comment type="cofactor">
    <cofactor evidence="2">
        <name>a divalent metal cation</name>
        <dbReference type="ChEBI" id="CHEBI:60240"/>
    </cofactor>
</comment>
<dbReference type="InterPro" id="IPR005467">
    <property type="entry name" value="His_kinase_dom"/>
</dbReference>
<dbReference type="Gene3D" id="6.10.340.10">
    <property type="match status" value="1"/>
</dbReference>
<reference evidence="16 17" key="1">
    <citation type="submission" date="2018-10" db="EMBL/GenBank/DDBJ databases">
        <authorList>
            <person name="Li J."/>
        </authorList>
    </citation>
    <scope>NUCLEOTIDE SEQUENCE [LARGE SCALE GENOMIC DNA]</scope>
    <source>
        <strain evidence="16 17">ZD1-4</strain>
    </source>
</reference>
<dbReference type="Proteomes" id="UP000282460">
    <property type="component" value="Unassembled WGS sequence"/>
</dbReference>
<feature type="domain" description="Histidine kinase" evidence="14">
    <location>
        <begin position="270"/>
        <end position="484"/>
    </location>
</feature>
<dbReference type="PROSITE" id="PS50885">
    <property type="entry name" value="HAMP"/>
    <property type="match status" value="1"/>
</dbReference>
<sequence length="504" mass="52003">MSRWTLRKRLVVAVVTLLALAAVVIGFASVVSVRSVLLGRVDAQLTAATTRSSGAAESPQGNGGSFPRQEQPPVPEFVGVPGQSAGTLGAIISGGAVRYAGYLDETGELRPLTTGQVATLLSVRLGGEPESIDLGGELGSYRVVAVEAGDGAMIVGLPLADLEFTLGQLIAVISAIALGVLLLAGAASYVIVRLALRPLDRVAQAASDVSELPLDRGHVAIAVRVPDEDADPNTEVGRVGASINRMLGHIAAALTARQASENKVRTFVSDASHELRTPLASIRGYAELTRRSGEELPEDATYALGRIESEAVRMTAIVEDLLLLARLDEGRDLARDPVELGALVAAAVSDAKAAAPEHDWQIELPGRDVVVTGDSQRLFQTVANLLGNARVHTPTGTRVVAALEVDGAVARISVTDNGPGIDPSVLSSVFERFVRGDQSRQRASGGTGLGLAIVSGVVEAHAGTVAVESVSGNTRFTVTLPLVAGTVDADGRVGYGKGAASAMP</sequence>
<name>A0A3L7ISB5_9MICO</name>
<dbReference type="AlphaFoldDB" id="A0A3L7ISB5"/>
<evidence type="ECO:0000256" key="4">
    <source>
        <dbReference type="ARBA" id="ARBA00012438"/>
    </source>
</evidence>
<dbReference type="RefSeq" id="WP_121660464.1">
    <property type="nucleotide sequence ID" value="NZ_BMEK01000004.1"/>
</dbReference>
<dbReference type="GO" id="GO:0005886">
    <property type="term" value="C:plasma membrane"/>
    <property type="evidence" value="ECO:0007669"/>
    <property type="project" value="UniProtKB-SubCell"/>
</dbReference>
<keyword evidence="6" id="KW-0808">Transferase</keyword>
<keyword evidence="5" id="KW-0597">Phosphoprotein</keyword>